<feature type="region of interest" description="Disordered" evidence="1">
    <location>
        <begin position="472"/>
        <end position="502"/>
    </location>
</feature>
<feature type="compositionally biased region" description="Low complexity" evidence="1">
    <location>
        <begin position="176"/>
        <end position="187"/>
    </location>
</feature>
<keyword evidence="4" id="KW-1185">Reference proteome</keyword>
<dbReference type="AlphaFoldDB" id="A0AAD6VCD5"/>
<evidence type="ECO:0000313" key="4">
    <source>
        <dbReference type="Proteomes" id="UP001219525"/>
    </source>
</evidence>
<keyword evidence="2" id="KW-0812">Transmembrane</keyword>
<dbReference type="Proteomes" id="UP001219525">
    <property type="component" value="Unassembled WGS sequence"/>
</dbReference>
<feature type="compositionally biased region" description="Basic and acidic residues" evidence="1">
    <location>
        <begin position="493"/>
        <end position="502"/>
    </location>
</feature>
<comment type="caution">
    <text evidence="3">The sequence shown here is derived from an EMBL/GenBank/DDBJ whole genome shotgun (WGS) entry which is preliminary data.</text>
</comment>
<protein>
    <submittedName>
        <fullName evidence="3">Uncharacterized protein</fullName>
    </submittedName>
</protein>
<feature type="transmembrane region" description="Helical" evidence="2">
    <location>
        <begin position="224"/>
        <end position="246"/>
    </location>
</feature>
<proteinExistence type="predicted"/>
<keyword evidence="2" id="KW-0472">Membrane</keyword>
<feature type="region of interest" description="Disordered" evidence="1">
    <location>
        <begin position="161"/>
        <end position="190"/>
    </location>
</feature>
<dbReference type="EMBL" id="JARJCW010000037">
    <property type="protein sequence ID" value="KAJ7207217.1"/>
    <property type="molecule type" value="Genomic_DNA"/>
</dbReference>
<evidence type="ECO:0000256" key="1">
    <source>
        <dbReference type="SAM" id="MobiDB-lite"/>
    </source>
</evidence>
<evidence type="ECO:0000313" key="3">
    <source>
        <dbReference type="EMBL" id="KAJ7207217.1"/>
    </source>
</evidence>
<gene>
    <name evidence="3" type="ORF">GGX14DRAFT_396627</name>
</gene>
<evidence type="ECO:0000256" key="2">
    <source>
        <dbReference type="SAM" id="Phobius"/>
    </source>
</evidence>
<name>A0AAD6VCD5_9AGAR</name>
<accession>A0AAD6VCD5</accession>
<organism evidence="3 4">
    <name type="scientific">Mycena pura</name>
    <dbReference type="NCBI Taxonomy" id="153505"/>
    <lineage>
        <taxon>Eukaryota</taxon>
        <taxon>Fungi</taxon>
        <taxon>Dikarya</taxon>
        <taxon>Basidiomycota</taxon>
        <taxon>Agaricomycotina</taxon>
        <taxon>Agaricomycetes</taxon>
        <taxon>Agaricomycetidae</taxon>
        <taxon>Agaricales</taxon>
        <taxon>Marasmiineae</taxon>
        <taxon>Mycenaceae</taxon>
        <taxon>Mycena</taxon>
    </lineage>
</organism>
<keyword evidence="2" id="KW-1133">Transmembrane helix</keyword>
<reference evidence="3" key="1">
    <citation type="submission" date="2023-03" db="EMBL/GenBank/DDBJ databases">
        <title>Massive genome expansion in bonnet fungi (Mycena s.s.) driven by repeated elements and novel gene families across ecological guilds.</title>
        <authorList>
            <consortium name="Lawrence Berkeley National Laboratory"/>
            <person name="Harder C.B."/>
            <person name="Miyauchi S."/>
            <person name="Viragh M."/>
            <person name="Kuo A."/>
            <person name="Thoen E."/>
            <person name="Andreopoulos B."/>
            <person name="Lu D."/>
            <person name="Skrede I."/>
            <person name="Drula E."/>
            <person name="Henrissat B."/>
            <person name="Morin E."/>
            <person name="Kohler A."/>
            <person name="Barry K."/>
            <person name="LaButti K."/>
            <person name="Morin E."/>
            <person name="Salamov A."/>
            <person name="Lipzen A."/>
            <person name="Mereny Z."/>
            <person name="Hegedus B."/>
            <person name="Baldrian P."/>
            <person name="Stursova M."/>
            <person name="Weitz H."/>
            <person name="Taylor A."/>
            <person name="Grigoriev I.V."/>
            <person name="Nagy L.G."/>
            <person name="Martin F."/>
            <person name="Kauserud H."/>
        </authorList>
    </citation>
    <scope>NUCLEOTIDE SEQUENCE</scope>
    <source>
        <strain evidence="3">9144</strain>
    </source>
</reference>
<sequence length="502" mass="53396">MFVLRWFNLRSQVSVTVCARGTGGRVRWWRAGNRQGKRAVCVGGGICSMWMRALGANADTGGRWPAAEAASRRARTVDSGKPLSVQTAGACGGQRDACAGGGRWWQTASGGRRAVGLLAREAVSGERRTARGGAHRETGSGLQAASLAQCVRVRGNKQRPALAGASSGWRAGGRAPGVSAGTAHASAAPPPPLLRTSTHAVVHSHGNTRPWGGRAREGLPPMNAAAAAAAATVVALVAAAVVALVGQRFLVVVGRKGSVGARDRRVCGCWQRRKAMKLHPVELVGRRSMMAAKFKVRRAVLLAGGIDGSIDGSKFGSIPNSQILLDKHTHKKEALLLCPNESLLFSGLAAGPRAPENFERTHIRCKIILASSDFFTGRWSWCTGGEVSMVTKGHKLHLISADLMGLAASSRHARYILPILSFICLQLGSGFQQSRHKQEIGDAREAELSKDRASGAEQRRIKLVKLEFESREPNDKMASMSGRKRVASPTAEADVKDTCPRD</sequence>